<evidence type="ECO:0000313" key="3">
    <source>
        <dbReference type="Proteomes" id="UP001391051"/>
    </source>
</evidence>
<dbReference type="EMBL" id="JAQQWE010000005">
    <property type="protein sequence ID" value="KAK7952610.1"/>
    <property type="molecule type" value="Genomic_DNA"/>
</dbReference>
<protein>
    <submittedName>
        <fullName evidence="2">Uncharacterized protein</fullName>
    </submittedName>
</protein>
<feature type="compositionally biased region" description="Low complexity" evidence="1">
    <location>
        <begin position="26"/>
        <end position="42"/>
    </location>
</feature>
<organism evidence="2 3">
    <name type="scientific">Apiospora aurea</name>
    <dbReference type="NCBI Taxonomy" id="335848"/>
    <lineage>
        <taxon>Eukaryota</taxon>
        <taxon>Fungi</taxon>
        <taxon>Dikarya</taxon>
        <taxon>Ascomycota</taxon>
        <taxon>Pezizomycotina</taxon>
        <taxon>Sordariomycetes</taxon>
        <taxon>Xylariomycetidae</taxon>
        <taxon>Amphisphaeriales</taxon>
        <taxon>Apiosporaceae</taxon>
        <taxon>Apiospora</taxon>
    </lineage>
</organism>
<gene>
    <name evidence="2" type="ORF">PG986_008338</name>
</gene>
<dbReference type="Proteomes" id="UP001391051">
    <property type="component" value="Unassembled WGS sequence"/>
</dbReference>
<comment type="caution">
    <text evidence="2">The sequence shown here is derived from an EMBL/GenBank/DDBJ whole genome shotgun (WGS) entry which is preliminary data.</text>
</comment>
<feature type="region of interest" description="Disordered" evidence="1">
    <location>
        <begin position="1"/>
        <end position="77"/>
    </location>
</feature>
<sequence length="77" mass="7614">MVSPSSSSPSSSSSSTAASKKPQVLSSGQTTNSTPNQQQTGNVDLSGSTLARDFAGGLEAPNNEHSPLLSPVDAGAP</sequence>
<dbReference type="RefSeq" id="XP_066700672.1">
    <property type="nucleotide sequence ID" value="XM_066844560.1"/>
</dbReference>
<evidence type="ECO:0000256" key="1">
    <source>
        <dbReference type="SAM" id="MobiDB-lite"/>
    </source>
</evidence>
<proteinExistence type="predicted"/>
<name>A0ABR1QF61_9PEZI</name>
<evidence type="ECO:0000313" key="2">
    <source>
        <dbReference type="EMBL" id="KAK7952610.1"/>
    </source>
</evidence>
<feature type="compositionally biased region" description="Low complexity" evidence="1">
    <location>
        <begin position="1"/>
        <end position="15"/>
    </location>
</feature>
<reference evidence="2 3" key="1">
    <citation type="submission" date="2023-01" db="EMBL/GenBank/DDBJ databases">
        <title>Analysis of 21 Apiospora genomes using comparative genomics revels a genus with tremendous synthesis potential of carbohydrate active enzymes and secondary metabolites.</title>
        <authorList>
            <person name="Sorensen T."/>
        </authorList>
    </citation>
    <scope>NUCLEOTIDE SEQUENCE [LARGE SCALE GENOMIC DNA]</scope>
    <source>
        <strain evidence="2 3">CBS 24483</strain>
    </source>
</reference>
<dbReference type="GeneID" id="92077622"/>
<accession>A0ABR1QF61</accession>
<keyword evidence="3" id="KW-1185">Reference proteome</keyword>